<evidence type="ECO:0000313" key="2">
    <source>
        <dbReference type="Proteomes" id="UP000230423"/>
    </source>
</evidence>
<dbReference type="Gene3D" id="3.80.10.10">
    <property type="entry name" value="Ribonuclease Inhibitor"/>
    <property type="match status" value="1"/>
</dbReference>
<dbReference type="AlphaFoldDB" id="A0A2G9U4D0"/>
<dbReference type="OrthoDB" id="5859291at2759"/>
<gene>
    <name evidence="1" type="ORF">TELCIR_14016</name>
</gene>
<dbReference type="Proteomes" id="UP000230423">
    <property type="component" value="Unassembled WGS sequence"/>
</dbReference>
<proteinExistence type="predicted"/>
<name>A0A2G9U4D0_TELCI</name>
<protein>
    <submittedName>
        <fullName evidence="1">Uncharacterized protein</fullName>
    </submittedName>
</protein>
<dbReference type="EMBL" id="KZ349980">
    <property type="protein sequence ID" value="PIO64360.1"/>
    <property type="molecule type" value="Genomic_DNA"/>
</dbReference>
<dbReference type="InterPro" id="IPR032675">
    <property type="entry name" value="LRR_dom_sf"/>
</dbReference>
<organism evidence="1 2">
    <name type="scientific">Teladorsagia circumcincta</name>
    <name type="common">Brown stomach worm</name>
    <name type="synonym">Ostertagia circumcincta</name>
    <dbReference type="NCBI Taxonomy" id="45464"/>
    <lineage>
        <taxon>Eukaryota</taxon>
        <taxon>Metazoa</taxon>
        <taxon>Ecdysozoa</taxon>
        <taxon>Nematoda</taxon>
        <taxon>Chromadorea</taxon>
        <taxon>Rhabditida</taxon>
        <taxon>Rhabditina</taxon>
        <taxon>Rhabditomorpha</taxon>
        <taxon>Strongyloidea</taxon>
        <taxon>Trichostrongylidae</taxon>
        <taxon>Teladorsagia</taxon>
    </lineage>
</organism>
<evidence type="ECO:0000313" key="1">
    <source>
        <dbReference type="EMBL" id="PIO64360.1"/>
    </source>
</evidence>
<sequence length="180" mass="20832">MIPTAHSVGRSVLLCGANGFSKVISVPSTQVRPKYSFAALKIYSVRRRIAEYFSNKFYEQRVNEIGPDLACLEWLMECGSTEVTMSDDERITSIRKMKNYIEQRLEEKEIVLNPALTDGAVYWLSRLKALRRAHFYFLPYVANRQSFLRQLKLALPRCKVTFPEAIHIGYGYEDEKQPKN</sequence>
<accession>A0A2G9U4D0</accession>
<keyword evidence="2" id="KW-1185">Reference proteome</keyword>
<reference evidence="1 2" key="1">
    <citation type="submission" date="2015-09" db="EMBL/GenBank/DDBJ databases">
        <title>Draft genome of the parasitic nematode Teladorsagia circumcincta isolate WARC Sus (inbred).</title>
        <authorList>
            <person name="Mitreva M."/>
        </authorList>
    </citation>
    <scope>NUCLEOTIDE SEQUENCE [LARGE SCALE GENOMIC DNA]</scope>
    <source>
        <strain evidence="1 2">S</strain>
    </source>
</reference>